<feature type="repeat" description="PPR" evidence="3">
    <location>
        <begin position="373"/>
        <end position="407"/>
    </location>
</feature>
<dbReference type="Proteomes" id="UP001159364">
    <property type="component" value="Linkage Group LG11"/>
</dbReference>
<evidence type="ECO:0008006" key="6">
    <source>
        <dbReference type="Google" id="ProtNLM"/>
    </source>
</evidence>
<dbReference type="AlphaFoldDB" id="A0AAV8SHC8"/>
<dbReference type="GO" id="GO:0031930">
    <property type="term" value="P:mitochondria-nucleus signaling pathway"/>
    <property type="evidence" value="ECO:0007669"/>
    <property type="project" value="TreeGrafter"/>
</dbReference>
<feature type="repeat" description="PPR" evidence="3">
    <location>
        <begin position="338"/>
        <end position="372"/>
    </location>
</feature>
<dbReference type="EMBL" id="JAIWQS010000011">
    <property type="protein sequence ID" value="KAJ8751558.1"/>
    <property type="molecule type" value="Genomic_DNA"/>
</dbReference>
<accession>A0AAV8SHC8</accession>
<evidence type="ECO:0000256" key="3">
    <source>
        <dbReference type="PROSITE-ProRule" id="PRU00708"/>
    </source>
</evidence>
<comment type="similarity">
    <text evidence="1">Belongs to the PPR family. P subfamily.</text>
</comment>
<dbReference type="PROSITE" id="PS51375">
    <property type="entry name" value="PPR"/>
    <property type="match status" value="6"/>
</dbReference>
<dbReference type="GO" id="GO:0010019">
    <property type="term" value="P:chloroplast-nucleus signaling pathway"/>
    <property type="evidence" value="ECO:0007669"/>
    <property type="project" value="TreeGrafter"/>
</dbReference>
<feature type="repeat" description="PPR" evidence="3">
    <location>
        <begin position="478"/>
        <end position="512"/>
    </location>
</feature>
<evidence type="ECO:0000313" key="4">
    <source>
        <dbReference type="EMBL" id="KAJ8751558.1"/>
    </source>
</evidence>
<dbReference type="PANTHER" id="PTHR47936:SF1">
    <property type="entry name" value="PENTATRICOPEPTIDE REPEAT-CONTAINING PROTEIN GUN1, CHLOROPLASTIC"/>
    <property type="match status" value="1"/>
</dbReference>
<dbReference type="InterPro" id="IPR011990">
    <property type="entry name" value="TPR-like_helical_dom_sf"/>
</dbReference>
<sequence length="560" mass="63098">MAFCCHRFFTRLTITTRYHFPQLLSCPSSTLNSHFSSLDLMHRPGGGIENQSKKLDEKHVLDELSSILPISHKTKTFPSPLNAKNGVFEMGTGVDHLLLPEERLRGVFLQKLTGISAIECALSSVDVDLSLDLVGKVLNRGNLGGESMVIFFNWAVKQPMIPNNIHSFNVLIKALGRRKFIAFLVQVVQDLRTKGMNPNLETVSILMDSLIRARRVYKAVQILGNSQEFGFECSTESLNVLLQCLCRRSHVGAANSCFNSVKGKVKFNVMTYNIVIGGWAKYGRVSEIERIVEAMGKDGFNPDCLTFRYLLEGLGRAHRMEHAVKVFQNMKESGCARDAGVYNSMISNFISIGDFDECIKLYEGMMRDNCDPNIETYTNLISAFIKARKVADALEMFDEMLNRGMVPTTGTITSFIEPLCHFGPPHAAMVIYKKARKAGCKTSLKAYKLLLMRLSRFGKCGMLLNVWHDMQRSGYTSDIEVYEYIINGLCNNGQLESAICVMEESLRKGFCPSKLICSKLNTKLIASNKVDKAYRLFLEIRVARRKENSWRNSRAKGWPF</sequence>
<keyword evidence="5" id="KW-1185">Reference proteome</keyword>
<proteinExistence type="inferred from homology"/>
<keyword evidence="2" id="KW-0677">Repeat</keyword>
<dbReference type="InterPro" id="IPR002885">
    <property type="entry name" value="PPR_rpt"/>
</dbReference>
<dbReference type="Pfam" id="PF13041">
    <property type="entry name" value="PPR_2"/>
    <property type="match status" value="2"/>
</dbReference>
<reference evidence="4 5" key="1">
    <citation type="submission" date="2021-09" db="EMBL/GenBank/DDBJ databases">
        <title>Genomic insights and catalytic innovation underlie evolution of tropane alkaloids biosynthesis.</title>
        <authorList>
            <person name="Wang Y.-J."/>
            <person name="Tian T."/>
            <person name="Huang J.-P."/>
            <person name="Huang S.-X."/>
        </authorList>
    </citation>
    <scope>NUCLEOTIDE SEQUENCE [LARGE SCALE GENOMIC DNA]</scope>
    <source>
        <strain evidence="4">KIB-2018</strain>
        <tissue evidence="4">Leaf</tissue>
    </source>
</reference>
<dbReference type="Gene3D" id="1.25.40.10">
    <property type="entry name" value="Tetratricopeptide repeat domain"/>
    <property type="match status" value="4"/>
</dbReference>
<feature type="repeat" description="PPR" evidence="3">
    <location>
        <begin position="303"/>
        <end position="337"/>
    </location>
</feature>
<dbReference type="Pfam" id="PF01535">
    <property type="entry name" value="PPR"/>
    <property type="match status" value="2"/>
</dbReference>
<name>A0AAV8SHC8_9ROSI</name>
<evidence type="ECO:0000256" key="2">
    <source>
        <dbReference type="ARBA" id="ARBA00022737"/>
    </source>
</evidence>
<dbReference type="NCBIfam" id="TIGR00756">
    <property type="entry name" value="PPR"/>
    <property type="match status" value="5"/>
</dbReference>
<evidence type="ECO:0000313" key="5">
    <source>
        <dbReference type="Proteomes" id="UP001159364"/>
    </source>
</evidence>
<feature type="repeat" description="PPR" evidence="3">
    <location>
        <begin position="268"/>
        <end position="302"/>
    </location>
</feature>
<dbReference type="PANTHER" id="PTHR47936">
    <property type="entry name" value="PPR_LONG DOMAIN-CONTAINING PROTEIN"/>
    <property type="match status" value="1"/>
</dbReference>
<organism evidence="4 5">
    <name type="scientific">Erythroxylum novogranatense</name>
    <dbReference type="NCBI Taxonomy" id="1862640"/>
    <lineage>
        <taxon>Eukaryota</taxon>
        <taxon>Viridiplantae</taxon>
        <taxon>Streptophyta</taxon>
        <taxon>Embryophyta</taxon>
        <taxon>Tracheophyta</taxon>
        <taxon>Spermatophyta</taxon>
        <taxon>Magnoliopsida</taxon>
        <taxon>eudicotyledons</taxon>
        <taxon>Gunneridae</taxon>
        <taxon>Pentapetalae</taxon>
        <taxon>rosids</taxon>
        <taxon>fabids</taxon>
        <taxon>Malpighiales</taxon>
        <taxon>Erythroxylaceae</taxon>
        <taxon>Erythroxylum</taxon>
    </lineage>
</organism>
<protein>
    <recommendedName>
        <fullName evidence="6">Pentatricopeptide repeat-containing protein</fullName>
    </recommendedName>
</protein>
<comment type="caution">
    <text evidence="4">The sequence shown here is derived from an EMBL/GenBank/DDBJ whole genome shotgun (WGS) entry which is preliminary data.</text>
</comment>
<gene>
    <name evidence="4" type="ORF">K2173_016796</name>
</gene>
<feature type="repeat" description="PPR" evidence="3">
    <location>
        <begin position="164"/>
        <end position="198"/>
    </location>
</feature>
<dbReference type="GO" id="GO:0009507">
    <property type="term" value="C:chloroplast"/>
    <property type="evidence" value="ECO:0007669"/>
    <property type="project" value="TreeGrafter"/>
</dbReference>
<evidence type="ECO:0000256" key="1">
    <source>
        <dbReference type="ARBA" id="ARBA00007626"/>
    </source>
</evidence>